<keyword evidence="1" id="KW-1133">Transmembrane helix</keyword>
<keyword evidence="1" id="KW-0472">Membrane</keyword>
<evidence type="ECO:0000313" key="3">
    <source>
        <dbReference type="Proteomes" id="UP000005408"/>
    </source>
</evidence>
<dbReference type="EnsemblMetazoa" id="G18168.1">
    <property type="protein sequence ID" value="G18168.1:cds"/>
    <property type="gene ID" value="G18168"/>
</dbReference>
<reference evidence="2" key="1">
    <citation type="submission" date="2022-08" db="UniProtKB">
        <authorList>
            <consortium name="EnsemblMetazoa"/>
        </authorList>
    </citation>
    <scope>IDENTIFICATION</scope>
    <source>
        <strain evidence="2">05x7-T-G4-1.051#20</strain>
    </source>
</reference>
<name>A0A8W8JET6_MAGGI</name>
<proteinExistence type="predicted"/>
<accession>A0A8W8JET6</accession>
<evidence type="ECO:0000256" key="1">
    <source>
        <dbReference type="SAM" id="Phobius"/>
    </source>
</evidence>
<keyword evidence="1" id="KW-0812">Transmembrane</keyword>
<dbReference type="Proteomes" id="UP000005408">
    <property type="component" value="Unassembled WGS sequence"/>
</dbReference>
<evidence type="ECO:0000313" key="2">
    <source>
        <dbReference type="EnsemblMetazoa" id="G18168.1:cds"/>
    </source>
</evidence>
<dbReference type="AlphaFoldDB" id="A0A8W8JET6"/>
<keyword evidence="3" id="KW-1185">Reference proteome</keyword>
<organism evidence="2 3">
    <name type="scientific">Magallana gigas</name>
    <name type="common">Pacific oyster</name>
    <name type="synonym">Crassostrea gigas</name>
    <dbReference type="NCBI Taxonomy" id="29159"/>
    <lineage>
        <taxon>Eukaryota</taxon>
        <taxon>Metazoa</taxon>
        <taxon>Spiralia</taxon>
        <taxon>Lophotrochozoa</taxon>
        <taxon>Mollusca</taxon>
        <taxon>Bivalvia</taxon>
        <taxon>Autobranchia</taxon>
        <taxon>Pteriomorphia</taxon>
        <taxon>Ostreida</taxon>
        <taxon>Ostreoidea</taxon>
        <taxon>Ostreidae</taxon>
        <taxon>Magallana</taxon>
    </lineage>
</organism>
<sequence>MECVCYRDVQSCPKSEEEWKEASRLNCQKNDEYHCVRDALKTKLICVCTPNIPIVGKVCAEYNIYGEVLQRRGDAYCSSCPDVYNSTDIWKYPECFTLKTDDIQTTKWTFMNTMAEMASLQQDKSTQTTRAGSLLHDATTTKATQIQEFRRTKFSTFSFPQGLHLAVGIGIILLTVAIAIKFGED</sequence>
<protein>
    <submittedName>
        <fullName evidence="2">Uncharacterized protein</fullName>
    </submittedName>
</protein>
<feature type="transmembrane region" description="Helical" evidence="1">
    <location>
        <begin position="163"/>
        <end position="182"/>
    </location>
</feature>